<feature type="compositionally biased region" description="Low complexity" evidence="1">
    <location>
        <begin position="365"/>
        <end position="380"/>
    </location>
</feature>
<dbReference type="OMA" id="AGYFTYQ"/>
<evidence type="ECO:0000256" key="2">
    <source>
        <dbReference type="SAM" id="Phobius"/>
    </source>
</evidence>
<feature type="transmembrane region" description="Helical" evidence="2">
    <location>
        <begin position="384"/>
        <end position="405"/>
    </location>
</feature>
<keyword evidence="2" id="KW-0472">Membrane</keyword>
<feature type="compositionally biased region" description="Low complexity" evidence="1">
    <location>
        <begin position="194"/>
        <end position="214"/>
    </location>
</feature>
<organism evidence="4 5">
    <name type="scientific">Hippocampus comes</name>
    <name type="common">Tiger tail seahorse</name>
    <dbReference type="NCBI Taxonomy" id="109280"/>
    <lineage>
        <taxon>Eukaryota</taxon>
        <taxon>Metazoa</taxon>
        <taxon>Chordata</taxon>
        <taxon>Craniata</taxon>
        <taxon>Vertebrata</taxon>
        <taxon>Euteleostomi</taxon>
        <taxon>Actinopterygii</taxon>
        <taxon>Neopterygii</taxon>
        <taxon>Teleostei</taxon>
        <taxon>Neoteleostei</taxon>
        <taxon>Acanthomorphata</taxon>
        <taxon>Syngnathiaria</taxon>
        <taxon>Syngnathiformes</taxon>
        <taxon>Syngnathoidei</taxon>
        <taxon>Syngnathidae</taxon>
        <taxon>Hippocampus</taxon>
    </lineage>
</organism>
<evidence type="ECO:0000313" key="5">
    <source>
        <dbReference type="Proteomes" id="UP000264820"/>
    </source>
</evidence>
<evidence type="ECO:0000313" key="4">
    <source>
        <dbReference type="Ensembl" id="ENSHCOP00000025324.1"/>
    </source>
</evidence>
<evidence type="ECO:0000256" key="3">
    <source>
        <dbReference type="SAM" id="SignalP"/>
    </source>
</evidence>
<feature type="compositionally biased region" description="Basic and acidic residues" evidence="1">
    <location>
        <begin position="419"/>
        <end position="428"/>
    </location>
</feature>
<feature type="region of interest" description="Disordered" evidence="1">
    <location>
        <begin position="60"/>
        <end position="380"/>
    </location>
</feature>
<dbReference type="STRING" id="109280.ENSHCOP00000025324"/>
<feature type="signal peptide" evidence="3">
    <location>
        <begin position="1"/>
        <end position="21"/>
    </location>
</feature>
<keyword evidence="2" id="KW-0812">Transmembrane</keyword>
<keyword evidence="3" id="KW-0732">Signal</keyword>
<feature type="chain" id="PRO_5018618308" evidence="3">
    <location>
        <begin position="22"/>
        <end position="445"/>
    </location>
</feature>
<dbReference type="Proteomes" id="UP000264820">
    <property type="component" value="Unplaced"/>
</dbReference>
<feature type="compositionally biased region" description="Polar residues" evidence="1">
    <location>
        <begin position="433"/>
        <end position="445"/>
    </location>
</feature>
<name>A0A3Q2Z3S1_HIPCM</name>
<keyword evidence="5" id="KW-1185">Reference proteome</keyword>
<reference evidence="4" key="1">
    <citation type="submission" date="2025-08" db="UniProtKB">
        <authorList>
            <consortium name="Ensembl"/>
        </authorList>
    </citation>
    <scope>IDENTIFICATION</scope>
</reference>
<sequence>MMSYLWILLLSGALLAGRANTQDDVAPTEDDTVHSTLLPEIVENLDLHAEAGIEKIVPVSEPEPTDAGAHEHVTPPEGEAQPDAPSETDPEPDQSQPEATADKEPEATIEGEAETAPKVEEESTAEPEPEAAAEPEPEDAAGPEAAAGPASEPDVAPEPEDAAEPAAEPEPEEAAEPEAAAEPEPEATAEPEPDAAAGPAAEPTAAAEPAAAPEPEAEDAAEPEAEDAADPEPEAPAEPEPDATAEGEAESEAAESEAASSTQGPAAGPEHPDSAQDIPDVDEEPSTSTADVSHAHEEHGSEDEGTAGADAAVPHDQSAHAGVEVDVGTEIKAQVPSDGGFNLEDALSRGNAQDTPAHSGRSKNAGSGAHAAEATGGESGSGSLAAILCAVGVAFVGAGTAYYTYQKKKLCFKNLHEEDPEAARKADAGEAQSDPQVLSNLLNSS</sequence>
<feature type="compositionally biased region" description="Acidic residues" evidence="1">
    <location>
        <begin position="215"/>
        <end position="255"/>
    </location>
</feature>
<dbReference type="GeneTree" id="ENSGT00940000177459"/>
<accession>A0A3Q2Z3S1</accession>
<dbReference type="Ensembl" id="ENSHCOT00000019420.1">
    <property type="protein sequence ID" value="ENSHCOP00000025324.1"/>
    <property type="gene ID" value="ENSHCOG00000015391.1"/>
</dbReference>
<feature type="region of interest" description="Disordered" evidence="1">
    <location>
        <begin position="419"/>
        <end position="445"/>
    </location>
</feature>
<keyword evidence="2" id="KW-1133">Transmembrane helix</keyword>
<feature type="compositionally biased region" description="Acidic residues" evidence="1">
    <location>
        <begin position="122"/>
        <end position="141"/>
    </location>
</feature>
<feature type="compositionally biased region" description="Low complexity" evidence="1">
    <location>
        <begin position="142"/>
        <end position="154"/>
    </location>
</feature>
<dbReference type="AlphaFoldDB" id="A0A3Q2Z3S1"/>
<evidence type="ECO:0000256" key="1">
    <source>
        <dbReference type="SAM" id="MobiDB-lite"/>
    </source>
</evidence>
<feature type="compositionally biased region" description="Acidic residues" evidence="1">
    <location>
        <begin position="155"/>
        <end position="193"/>
    </location>
</feature>
<protein>
    <submittedName>
        <fullName evidence="4">Retinitis pigmentosa 1-like 1 protein</fullName>
    </submittedName>
</protein>
<proteinExistence type="predicted"/>
<reference evidence="4" key="2">
    <citation type="submission" date="2025-09" db="UniProtKB">
        <authorList>
            <consortium name="Ensembl"/>
        </authorList>
    </citation>
    <scope>IDENTIFICATION</scope>
</reference>